<dbReference type="EMBL" id="WOWP01000024">
    <property type="protein sequence ID" value="MUV03742.1"/>
    <property type="molecule type" value="Genomic_DNA"/>
</dbReference>
<evidence type="ECO:0000313" key="4">
    <source>
        <dbReference type="EMBL" id="MUV03742.1"/>
    </source>
</evidence>
<feature type="domain" description="Disease resistance R13L4/SHOC-2-like LRR" evidence="3">
    <location>
        <begin position="40"/>
        <end position="181"/>
    </location>
</feature>
<proteinExistence type="predicted"/>
<dbReference type="GO" id="GO:0005737">
    <property type="term" value="C:cytoplasm"/>
    <property type="evidence" value="ECO:0007669"/>
    <property type="project" value="TreeGrafter"/>
</dbReference>
<organism evidence="4 5">
    <name type="scientific">Flavobacterium rakeshii</name>
    <dbReference type="NCBI Taxonomy" id="1038845"/>
    <lineage>
        <taxon>Bacteria</taxon>
        <taxon>Pseudomonadati</taxon>
        <taxon>Bacteroidota</taxon>
        <taxon>Flavobacteriia</taxon>
        <taxon>Flavobacteriales</taxon>
        <taxon>Flavobacteriaceae</taxon>
        <taxon>Flavobacterium</taxon>
    </lineage>
</organism>
<sequence>MKFKELLGEYNDLGRALKEPNRVKKLNVSLDLQEDFYSVDFAQFINLRELYIHMWIDAEDSLLHTIGSLTKLKKLLLLNVSFKEFPEWIFNLVNLEYLMVRGNNLNYVPNGISALKKLHTLRIENCELKFLPHDLFMLDSLKELSVVHTPVAIFPDMLPKNIRELRILRQEEDREELRKELFDFPKLIVK</sequence>
<dbReference type="SUPFAM" id="SSF52058">
    <property type="entry name" value="L domain-like"/>
    <property type="match status" value="1"/>
</dbReference>
<gene>
    <name evidence="4" type="ORF">GN157_08475</name>
</gene>
<comment type="caution">
    <text evidence="4">The sequence shown here is derived from an EMBL/GenBank/DDBJ whole genome shotgun (WGS) entry which is preliminary data.</text>
</comment>
<dbReference type="AlphaFoldDB" id="A0A6N8HC05"/>
<accession>A0A6N8HC05</accession>
<dbReference type="Proteomes" id="UP000433945">
    <property type="component" value="Unassembled WGS sequence"/>
</dbReference>
<evidence type="ECO:0000256" key="2">
    <source>
        <dbReference type="ARBA" id="ARBA00022737"/>
    </source>
</evidence>
<dbReference type="OrthoDB" id="1377396at2"/>
<dbReference type="InterPro" id="IPR055414">
    <property type="entry name" value="LRR_R13L4/SHOC2-like"/>
</dbReference>
<evidence type="ECO:0000256" key="1">
    <source>
        <dbReference type="ARBA" id="ARBA00022614"/>
    </source>
</evidence>
<dbReference type="PANTHER" id="PTHR48051:SF46">
    <property type="entry name" value="LEUCINE RICH REPEAT-CONTAINING DOMAIN PROTEIN"/>
    <property type="match status" value="1"/>
</dbReference>
<dbReference type="SMART" id="SM00369">
    <property type="entry name" value="LRR_TYP"/>
    <property type="match status" value="2"/>
</dbReference>
<dbReference type="PANTHER" id="PTHR48051">
    <property type="match status" value="1"/>
</dbReference>
<protein>
    <recommendedName>
        <fullName evidence="3">Disease resistance R13L4/SHOC-2-like LRR domain-containing protein</fullName>
    </recommendedName>
</protein>
<dbReference type="RefSeq" id="WP_157482906.1">
    <property type="nucleotide sequence ID" value="NZ_JAZDQD010000001.1"/>
</dbReference>
<dbReference type="InterPro" id="IPR050216">
    <property type="entry name" value="LRR_domain-containing"/>
</dbReference>
<keyword evidence="5" id="KW-1185">Reference proteome</keyword>
<name>A0A6N8HC05_9FLAO</name>
<dbReference type="InterPro" id="IPR032675">
    <property type="entry name" value="LRR_dom_sf"/>
</dbReference>
<dbReference type="InterPro" id="IPR003591">
    <property type="entry name" value="Leu-rich_rpt_typical-subtyp"/>
</dbReference>
<evidence type="ECO:0000313" key="5">
    <source>
        <dbReference type="Proteomes" id="UP000433945"/>
    </source>
</evidence>
<evidence type="ECO:0000259" key="3">
    <source>
        <dbReference type="Pfam" id="PF23598"/>
    </source>
</evidence>
<dbReference type="Gene3D" id="3.80.10.10">
    <property type="entry name" value="Ribonuclease Inhibitor"/>
    <property type="match status" value="1"/>
</dbReference>
<dbReference type="Pfam" id="PF23598">
    <property type="entry name" value="LRR_14"/>
    <property type="match status" value="1"/>
</dbReference>
<keyword evidence="1" id="KW-0433">Leucine-rich repeat</keyword>
<reference evidence="4 5" key="1">
    <citation type="submission" date="2019-12" db="EMBL/GenBank/DDBJ databases">
        <authorList>
            <person name="Sun J.-Q."/>
        </authorList>
    </citation>
    <scope>NUCLEOTIDE SEQUENCE [LARGE SCALE GENOMIC DNA]</scope>
    <source>
        <strain evidence="4 5">JCM 17928</strain>
    </source>
</reference>
<keyword evidence="2" id="KW-0677">Repeat</keyword>